<evidence type="ECO:0000313" key="10">
    <source>
        <dbReference type="Proteomes" id="UP000287857"/>
    </source>
</evidence>
<evidence type="ECO:0000256" key="2">
    <source>
        <dbReference type="ARBA" id="ARBA00004936"/>
    </source>
</evidence>
<keyword evidence="4 7" id="KW-0812">Transmembrane</keyword>
<dbReference type="Pfam" id="PF00884">
    <property type="entry name" value="Sulfatase"/>
    <property type="match status" value="1"/>
</dbReference>
<evidence type="ECO:0000256" key="6">
    <source>
        <dbReference type="ARBA" id="ARBA00023136"/>
    </source>
</evidence>
<dbReference type="EMBL" id="NGJS01000021">
    <property type="protein sequence ID" value="RST96930.1"/>
    <property type="molecule type" value="Genomic_DNA"/>
</dbReference>
<feature type="transmembrane region" description="Helical" evidence="7">
    <location>
        <begin position="111"/>
        <end position="133"/>
    </location>
</feature>
<accession>A0A429ZTH9</accession>
<evidence type="ECO:0000256" key="4">
    <source>
        <dbReference type="ARBA" id="ARBA00022692"/>
    </source>
</evidence>
<proteinExistence type="predicted"/>
<keyword evidence="6 7" id="KW-0472">Membrane</keyword>
<dbReference type="AlphaFoldDB" id="A0A429ZTH9"/>
<organism evidence="9 10">
    <name type="scientific">Vagococcus vulneris</name>
    <dbReference type="NCBI Taxonomy" id="1977869"/>
    <lineage>
        <taxon>Bacteria</taxon>
        <taxon>Bacillati</taxon>
        <taxon>Bacillota</taxon>
        <taxon>Bacilli</taxon>
        <taxon>Lactobacillales</taxon>
        <taxon>Enterococcaceae</taxon>
        <taxon>Vagococcus</taxon>
    </lineage>
</organism>
<feature type="transmembrane region" description="Helical" evidence="7">
    <location>
        <begin position="35"/>
        <end position="53"/>
    </location>
</feature>
<dbReference type="OrthoDB" id="9760224at2"/>
<feature type="transmembrane region" description="Helical" evidence="7">
    <location>
        <begin position="203"/>
        <end position="221"/>
    </location>
</feature>
<comment type="subcellular location">
    <subcellularLocation>
        <location evidence="1">Cell membrane</location>
        <topology evidence="1">Multi-pass membrane protein</topology>
    </subcellularLocation>
</comment>
<evidence type="ECO:0000256" key="5">
    <source>
        <dbReference type="ARBA" id="ARBA00022989"/>
    </source>
</evidence>
<sequence>MIIQILIYSLIGIIFGMLNHYLFNQSKRSDMIIDIVKSFLLVNTLSLVFIRFVLAKKFILNAEHYVTIVSLKYIAVALSIGSLLTLLKWLLLKKTSLFQRSQTIRKRDILLTFISALLIVCGIFLFVGTNWFISYFGELTPEQFIFNFNSPIKGTSSDFYVSIFNGPILLLTGIYVLLLFFLFSPYQVVINGRVLLKTSVKQVIFLICSLFIFGGGIYYTIQRLQLTEVYQAYYSDSPYIKDNYVRPNHKILSFPEKKRNLVHIYLESYENSFYDKENGGYMTDNLMPDLMKLSQEGISFSENKEFGGPYQTYGSSWSVASMVNMSTGLPLKVPMDGNSYGKSGYFLPGAQAIGDILNAEGYNQTIMFGADADFGGLTSFFTNHKDFHIYDVKYAREIGKIPQNYNVWWGFEDKKLYEFAKEEMTRLDKEGKPFNFTMENADTHFPDGYIEEGTPTPYDSQYANVIAHSQKEAVKLVRWIMDQSFYENTTVVLTGDHLSMDKNFFKGWDKNYHRTTTNLILNGDFNNRNIQIKERDFAPFDMYPTVLSAMGVKIEGNRLGLGTDLSSNQKTLIERDGLKKVNDELSKNSHFYNNEFVSEKNK</sequence>
<feature type="transmembrane region" description="Helical" evidence="7">
    <location>
        <begin position="73"/>
        <end position="91"/>
    </location>
</feature>
<comment type="caution">
    <text evidence="9">The sequence shown here is derived from an EMBL/GenBank/DDBJ whole genome shotgun (WGS) entry which is preliminary data.</text>
</comment>
<dbReference type="Gene3D" id="3.40.720.10">
    <property type="entry name" value="Alkaline Phosphatase, subunit A"/>
    <property type="match status" value="1"/>
</dbReference>
<dbReference type="PANTHER" id="PTHR47371:SF3">
    <property type="entry name" value="PHOSPHOGLYCEROL TRANSFERASE I"/>
    <property type="match status" value="1"/>
</dbReference>
<dbReference type="PANTHER" id="PTHR47371">
    <property type="entry name" value="LIPOTEICHOIC ACID SYNTHASE"/>
    <property type="match status" value="1"/>
</dbReference>
<gene>
    <name evidence="9" type="ORF">CBF37_10580</name>
</gene>
<dbReference type="InterPro" id="IPR000917">
    <property type="entry name" value="Sulfatase_N"/>
</dbReference>
<dbReference type="InterPro" id="IPR017850">
    <property type="entry name" value="Alkaline_phosphatase_core_sf"/>
</dbReference>
<evidence type="ECO:0000256" key="3">
    <source>
        <dbReference type="ARBA" id="ARBA00022475"/>
    </source>
</evidence>
<protein>
    <submittedName>
        <fullName evidence="9">Sulfatase</fullName>
    </submittedName>
</protein>
<keyword evidence="5 7" id="KW-1133">Transmembrane helix</keyword>
<dbReference type="Proteomes" id="UP000287857">
    <property type="component" value="Unassembled WGS sequence"/>
</dbReference>
<evidence type="ECO:0000259" key="8">
    <source>
        <dbReference type="Pfam" id="PF00884"/>
    </source>
</evidence>
<feature type="domain" description="Sulfatase N-terminal" evidence="8">
    <location>
        <begin position="259"/>
        <end position="552"/>
    </location>
</feature>
<evidence type="ECO:0000256" key="7">
    <source>
        <dbReference type="SAM" id="Phobius"/>
    </source>
</evidence>
<evidence type="ECO:0000313" key="9">
    <source>
        <dbReference type="EMBL" id="RST96930.1"/>
    </source>
</evidence>
<dbReference type="SUPFAM" id="SSF53649">
    <property type="entry name" value="Alkaline phosphatase-like"/>
    <property type="match status" value="1"/>
</dbReference>
<name>A0A429ZTH9_9ENTE</name>
<keyword evidence="3" id="KW-1003">Cell membrane</keyword>
<dbReference type="InterPro" id="IPR050448">
    <property type="entry name" value="OpgB/LTA_synthase_biosynth"/>
</dbReference>
<feature type="transmembrane region" description="Helical" evidence="7">
    <location>
        <begin position="159"/>
        <end position="183"/>
    </location>
</feature>
<reference evidence="9 10" key="1">
    <citation type="submission" date="2017-05" db="EMBL/GenBank/DDBJ databases">
        <title>Vagococcus spp. assemblies.</title>
        <authorList>
            <person name="Gulvik C.A."/>
        </authorList>
    </citation>
    <scope>NUCLEOTIDE SEQUENCE [LARGE SCALE GENOMIC DNA]</scope>
    <source>
        <strain evidence="9 10">SS1995</strain>
    </source>
</reference>
<feature type="transmembrane region" description="Helical" evidence="7">
    <location>
        <begin position="6"/>
        <end position="23"/>
    </location>
</feature>
<evidence type="ECO:0000256" key="1">
    <source>
        <dbReference type="ARBA" id="ARBA00004651"/>
    </source>
</evidence>
<dbReference type="RefSeq" id="WP_125984716.1">
    <property type="nucleotide sequence ID" value="NZ_NGJS01000021.1"/>
</dbReference>
<dbReference type="CDD" id="cd16015">
    <property type="entry name" value="LTA_synthase"/>
    <property type="match status" value="1"/>
</dbReference>
<comment type="pathway">
    <text evidence="2">Cell wall biogenesis; lipoteichoic acid biosynthesis.</text>
</comment>
<keyword evidence="10" id="KW-1185">Reference proteome</keyword>
<dbReference type="GO" id="GO:0005886">
    <property type="term" value="C:plasma membrane"/>
    <property type="evidence" value="ECO:0007669"/>
    <property type="project" value="UniProtKB-SubCell"/>
</dbReference>